<comment type="caution">
    <text evidence="3">The sequence shown here is derived from an EMBL/GenBank/DDBJ whole genome shotgun (WGS) entry which is preliminary data.</text>
</comment>
<keyword evidence="1" id="KW-1133">Transmembrane helix</keyword>
<keyword evidence="4" id="KW-1185">Reference proteome</keyword>
<organism evidence="3 4">
    <name type="scientific">Phialemonium atrogriseum</name>
    <dbReference type="NCBI Taxonomy" id="1093897"/>
    <lineage>
        <taxon>Eukaryota</taxon>
        <taxon>Fungi</taxon>
        <taxon>Dikarya</taxon>
        <taxon>Ascomycota</taxon>
        <taxon>Pezizomycotina</taxon>
        <taxon>Sordariomycetes</taxon>
        <taxon>Sordariomycetidae</taxon>
        <taxon>Cephalothecales</taxon>
        <taxon>Cephalothecaceae</taxon>
        <taxon>Phialemonium</taxon>
    </lineage>
</organism>
<keyword evidence="1" id="KW-0472">Membrane</keyword>
<name>A0AAJ0C0C1_9PEZI</name>
<feature type="chain" id="PRO_5042607820" description="DUF4149 domain-containing protein" evidence="2">
    <location>
        <begin position="20"/>
        <end position="135"/>
    </location>
</feature>
<dbReference type="AlphaFoldDB" id="A0AAJ0C0C1"/>
<sequence length="135" mass="14455">MLWAKLPLLLHTIIETAAALSFICKPEAQLPAASDDARLILQSYGGLLLSSNILCVLFLARPGLDSATGLVALGVASYHLWPARRAFVRIHRGIGIGAEQRRQTRVLGGPSFHFVVHVVCFVALMGTGLVGLRSA</sequence>
<gene>
    <name evidence="3" type="ORF">QBC33DRAFT_558658</name>
</gene>
<evidence type="ECO:0000256" key="2">
    <source>
        <dbReference type="SAM" id="SignalP"/>
    </source>
</evidence>
<evidence type="ECO:0000256" key="1">
    <source>
        <dbReference type="SAM" id="Phobius"/>
    </source>
</evidence>
<protein>
    <recommendedName>
        <fullName evidence="5">DUF4149 domain-containing protein</fullName>
    </recommendedName>
</protein>
<evidence type="ECO:0008006" key="5">
    <source>
        <dbReference type="Google" id="ProtNLM"/>
    </source>
</evidence>
<evidence type="ECO:0000313" key="3">
    <source>
        <dbReference type="EMBL" id="KAK1767828.1"/>
    </source>
</evidence>
<reference evidence="3" key="1">
    <citation type="submission" date="2023-06" db="EMBL/GenBank/DDBJ databases">
        <title>Genome-scale phylogeny and comparative genomics of the fungal order Sordariales.</title>
        <authorList>
            <consortium name="Lawrence Berkeley National Laboratory"/>
            <person name="Hensen N."/>
            <person name="Bonometti L."/>
            <person name="Westerberg I."/>
            <person name="Brannstrom I.O."/>
            <person name="Guillou S."/>
            <person name="Cros-Aarteil S."/>
            <person name="Calhoun S."/>
            <person name="Haridas S."/>
            <person name="Kuo A."/>
            <person name="Mondo S."/>
            <person name="Pangilinan J."/>
            <person name="Riley R."/>
            <person name="Labutti K."/>
            <person name="Andreopoulos B."/>
            <person name="Lipzen A."/>
            <person name="Chen C."/>
            <person name="Yanf M."/>
            <person name="Daum C."/>
            <person name="Ng V."/>
            <person name="Clum A."/>
            <person name="Steindorff A."/>
            <person name="Ohm R."/>
            <person name="Martin F."/>
            <person name="Silar P."/>
            <person name="Natvig D."/>
            <person name="Lalanne C."/>
            <person name="Gautier V."/>
            <person name="Ament-Velasquez S.L."/>
            <person name="Kruys A."/>
            <person name="Hutchinson M.I."/>
            <person name="Powell A.J."/>
            <person name="Barry K."/>
            <person name="Miller A.N."/>
            <person name="Grigoriev I.V."/>
            <person name="Debuchy R."/>
            <person name="Gladieux P."/>
            <person name="Thoren M.H."/>
            <person name="Johannesson H."/>
        </authorList>
    </citation>
    <scope>NUCLEOTIDE SEQUENCE</scope>
    <source>
        <strain evidence="3">8032-3</strain>
    </source>
</reference>
<feature type="signal peptide" evidence="2">
    <location>
        <begin position="1"/>
        <end position="19"/>
    </location>
</feature>
<dbReference type="GeneID" id="85313084"/>
<keyword evidence="2" id="KW-0732">Signal</keyword>
<dbReference type="EMBL" id="MU839007">
    <property type="protein sequence ID" value="KAK1767828.1"/>
    <property type="molecule type" value="Genomic_DNA"/>
</dbReference>
<proteinExistence type="predicted"/>
<keyword evidence="1" id="KW-0812">Transmembrane</keyword>
<dbReference type="RefSeq" id="XP_060284041.1">
    <property type="nucleotide sequence ID" value="XM_060429897.1"/>
</dbReference>
<dbReference type="Proteomes" id="UP001244011">
    <property type="component" value="Unassembled WGS sequence"/>
</dbReference>
<accession>A0AAJ0C0C1</accession>
<feature type="transmembrane region" description="Helical" evidence="1">
    <location>
        <begin position="111"/>
        <end position="132"/>
    </location>
</feature>
<evidence type="ECO:0000313" key="4">
    <source>
        <dbReference type="Proteomes" id="UP001244011"/>
    </source>
</evidence>